<dbReference type="AlphaFoldDB" id="A0A0E9SB69"/>
<accession>A0A0E9SB69</accession>
<reference evidence="1" key="1">
    <citation type="submission" date="2014-11" db="EMBL/GenBank/DDBJ databases">
        <authorList>
            <person name="Amaro Gonzalez C."/>
        </authorList>
    </citation>
    <scope>NUCLEOTIDE SEQUENCE</scope>
</reference>
<proteinExistence type="predicted"/>
<evidence type="ECO:0000313" key="1">
    <source>
        <dbReference type="EMBL" id="JAH38467.1"/>
    </source>
</evidence>
<dbReference type="EMBL" id="GBXM01070110">
    <property type="protein sequence ID" value="JAH38467.1"/>
    <property type="molecule type" value="Transcribed_RNA"/>
</dbReference>
<organism evidence="1">
    <name type="scientific">Anguilla anguilla</name>
    <name type="common">European freshwater eel</name>
    <name type="synonym">Muraena anguilla</name>
    <dbReference type="NCBI Taxonomy" id="7936"/>
    <lineage>
        <taxon>Eukaryota</taxon>
        <taxon>Metazoa</taxon>
        <taxon>Chordata</taxon>
        <taxon>Craniata</taxon>
        <taxon>Vertebrata</taxon>
        <taxon>Euteleostomi</taxon>
        <taxon>Actinopterygii</taxon>
        <taxon>Neopterygii</taxon>
        <taxon>Teleostei</taxon>
        <taxon>Anguilliformes</taxon>
        <taxon>Anguillidae</taxon>
        <taxon>Anguilla</taxon>
    </lineage>
</organism>
<reference evidence="1" key="2">
    <citation type="journal article" date="2015" name="Fish Shellfish Immunol.">
        <title>Early steps in the European eel (Anguilla anguilla)-Vibrio vulnificus interaction in the gills: Role of the RtxA13 toxin.</title>
        <authorList>
            <person name="Callol A."/>
            <person name="Pajuelo D."/>
            <person name="Ebbesson L."/>
            <person name="Teles M."/>
            <person name="MacKenzie S."/>
            <person name="Amaro C."/>
        </authorList>
    </citation>
    <scope>NUCLEOTIDE SEQUENCE</scope>
</reference>
<sequence length="40" mass="4407">MTKSRHPPADPCWLIRLLSGSGVKRSAGCPCVSQENVRLR</sequence>
<name>A0A0E9SB69_ANGAN</name>
<protein>
    <submittedName>
        <fullName evidence="1">Uncharacterized protein</fullName>
    </submittedName>
</protein>